<organism evidence="17 18">
    <name type="scientific">Candidatus Promineifilum breve</name>
    <dbReference type="NCBI Taxonomy" id="1806508"/>
    <lineage>
        <taxon>Bacteria</taxon>
        <taxon>Bacillati</taxon>
        <taxon>Chloroflexota</taxon>
        <taxon>Ardenticatenia</taxon>
        <taxon>Candidatus Promineifilales</taxon>
        <taxon>Candidatus Promineifilaceae</taxon>
        <taxon>Candidatus Promineifilum</taxon>
    </lineage>
</organism>
<evidence type="ECO:0000256" key="16">
    <source>
        <dbReference type="RuleBase" id="RU003560"/>
    </source>
</evidence>
<evidence type="ECO:0000256" key="2">
    <source>
        <dbReference type="ARBA" id="ARBA00001933"/>
    </source>
</evidence>
<dbReference type="RefSeq" id="WP_095044330.1">
    <property type="nucleotide sequence ID" value="NZ_LN890655.1"/>
</dbReference>
<dbReference type="Proteomes" id="UP000215027">
    <property type="component" value="Chromosome I"/>
</dbReference>
<dbReference type="InterPro" id="IPR005814">
    <property type="entry name" value="Aminotrans_3"/>
</dbReference>
<evidence type="ECO:0000313" key="17">
    <source>
        <dbReference type="EMBL" id="CUS05074.2"/>
    </source>
</evidence>
<keyword evidence="18" id="KW-1185">Reference proteome</keyword>
<dbReference type="KEGG" id="pbf:CFX0092_A3196"/>
<dbReference type="OrthoDB" id="9807885at2"/>
<evidence type="ECO:0000256" key="14">
    <source>
        <dbReference type="ARBA" id="ARBA00048021"/>
    </source>
</evidence>
<comment type="pathway">
    <text evidence="3">Amino-acid degradation; 4-aminobutanoate degradation.</text>
</comment>
<dbReference type="GO" id="GO:0030170">
    <property type="term" value="F:pyridoxal phosphate binding"/>
    <property type="evidence" value="ECO:0007669"/>
    <property type="project" value="InterPro"/>
</dbReference>
<dbReference type="AlphaFoldDB" id="A0A160T593"/>
<evidence type="ECO:0000256" key="3">
    <source>
        <dbReference type="ARBA" id="ARBA00005176"/>
    </source>
</evidence>
<evidence type="ECO:0000256" key="1">
    <source>
        <dbReference type="ARBA" id="ARBA00001750"/>
    </source>
</evidence>
<dbReference type="Gene3D" id="3.90.1150.10">
    <property type="entry name" value="Aspartate Aminotransferase, domain 1"/>
    <property type="match status" value="1"/>
</dbReference>
<keyword evidence="9 16" id="KW-0663">Pyridoxal phosphate</keyword>
<protein>
    <recommendedName>
        <fullName evidence="12">(S)-3-amino-2-methylpropionate transaminase</fullName>
        <ecNumber evidence="6">2.6.1.19</ecNumber>
        <ecNumber evidence="5">2.6.1.22</ecNumber>
    </recommendedName>
    <alternativeName>
        <fullName evidence="13">GABA aminotransferase</fullName>
    </alternativeName>
    <alternativeName>
        <fullName evidence="11">Gamma-amino-N-butyrate transaminase</fullName>
    </alternativeName>
    <alternativeName>
        <fullName evidence="15">Glutamate:succinic semialdehyde transaminase</fullName>
    </alternativeName>
    <alternativeName>
        <fullName evidence="10">L-AIBAT</fullName>
    </alternativeName>
</protein>
<dbReference type="InterPro" id="IPR015421">
    <property type="entry name" value="PyrdxlP-dep_Trfase_major"/>
</dbReference>
<evidence type="ECO:0000313" key="18">
    <source>
        <dbReference type="Proteomes" id="UP000215027"/>
    </source>
</evidence>
<dbReference type="InterPro" id="IPR015424">
    <property type="entry name" value="PyrdxlP-dep_Trfase"/>
</dbReference>
<dbReference type="PIRSF" id="PIRSF000521">
    <property type="entry name" value="Transaminase_4ab_Lys_Orn"/>
    <property type="match status" value="1"/>
</dbReference>
<dbReference type="EMBL" id="LN890655">
    <property type="protein sequence ID" value="CUS05074.2"/>
    <property type="molecule type" value="Genomic_DNA"/>
</dbReference>
<evidence type="ECO:0000256" key="15">
    <source>
        <dbReference type="ARBA" id="ARBA00050054"/>
    </source>
</evidence>
<keyword evidence="7 17" id="KW-0032">Aminotransferase</keyword>
<evidence type="ECO:0000256" key="4">
    <source>
        <dbReference type="ARBA" id="ARBA00008954"/>
    </source>
</evidence>
<comment type="similarity">
    <text evidence="4 16">Belongs to the class-III pyridoxal-phosphate-dependent aminotransferase family.</text>
</comment>
<dbReference type="GO" id="GO:0047298">
    <property type="term" value="F:(S)-3-amino-2-methylpropionate transaminase activity"/>
    <property type="evidence" value="ECO:0007669"/>
    <property type="project" value="UniProtKB-EC"/>
</dbReference>
<dbReference type="InterPro" id="IPR015422">
    <property type="entry name" value="PyrdxlP-dep_Trfase_small"/>
</dbReference>
<name>A0A160T593_9CHLR</name>
<dbReference type="EC" id="2.6.1.22" evidence="5"/>
<evidence type="ECO:0000256" key="7">
    <source>
        <dbReference type="ARBA" id="ARBA00022576"/>
    </source>
</evidence>
<proteinExistence type="inferred from homology"/>
<evidence type="ECO:0000256" key="9">
    <source>
        <dbReference type="ARBA" id="ARBA00022898"/>
    </source>
</evidence>
<evidence type="ECO:0000256" key="13">
    <source>
        <dbReference type="ARBA" id="ARBA00031787"/>
    </source>
</evidence>
<dbReference type="Pfam" id="PF00202">
    <property type="entry name" value="Aminotran_3"/>
    <property type="match status" value="1"/>
</dbReference>
<dbReference type="PANTHER" id="PTHR11986">
    <property type="entry name" value="AMINOTRANSFERASE CLASS III"/>
    <property type="match status" value="1"/>
</dbReference>
<comment type="catalytic activity">
    <reaction evidence="14">
        <text>4-aminobutanoate + 2-oxoglutarate = succinate semialdehyde + L-glutamate</text>
        <dbReference type="Rhea" id="RHEA:23352"/>
        <dbReference type="ChEBI" id="CHEBI:16810"/>
        <dbReference type="ChEBI" id="CHEBI:29985"/>
        <dbReference type="ChEBI" id="CHEBI:57706"/>
        <dbReference type="ChEBI" id="CHEBI:59888"/>
        <dbReference type="EC" id="2.6.1.19"/>
    </reaction>
</comment>
<dbReference type="EC" id="2.6.1.19" evidence="6"/>
<dbReference type="InterPro" id="IPR049704">
    <property type="entry name" value="Aminotrans_3_PPA_site"/>
</dbReference>
<dbReference type="GO" id="GO:0042802">
    <property type="term" value="F:identical protein binding"/>
    <property type="evidence" value="ECO:0007669"/>
    <property type="project" value="TreeGrafter"/>
</dbReference>
<comment type="cofactor">
    <cofactor evidence="2">
        <name>pyridoxal 5'-phosphate</name>
        <dbReference type="ChEBI" id="CHEBI:597326"/>
    </cofactor>
</comment>
<dbReference type="CDD" id="cd00610">
    <property type="entry name" value="OAT_like"/>
    <property type="match status" value="1"/>
</dbReference>
<dbReference type="InterPro" id="IPR050103">
    <property type="entry name" value="Class-III_PLP-dep_AT"/>
</dbReference>
<evidence type="ECO:0000256" key="8">
    <source>
        <dbReference type="ARBA" id="ARBA00022679"/>
    </source>
</evidence>
<dbReference type="NCBIfam" id="NF004426">
    <property type="entry name" value="PRK05769.1"/>
    <property type="match status" value="1"/>
</dbReference>
<evidence type="ECO:0000256" key="12">
    <source>
        <dbReference type="ARBA" id="ARBA00030857"/>
    </source>
</evidence>
<dbReference type="FunFam" id="3.40.640.10:FF:000013">
    <property type="entry name" value="4-aminobutyrate aminotransferase"/>
    <property type="match status" value="1"/>
</dbReference>
<accession>A0A160T593</accession>
<sequence length="446" mass="48610">MHFSLEGAGPAGLSWIERDTASLSPSYSREYALVVDRAQGSEVWDMDGRRYLDFMAGVAVLNVGHRHPAVQAAVEEQVGKFWHICLSDFFYPQAITLAEKLQAIAPMSEPSKVYFGNSGTEAVEAAIKLAMYTTGRTRFIGFMGAFHGRTLGSLSFTASKAVQRANYLSGVKVYHVPYPNPYRPVLVSQPGEDYGDTVVDFLEEEVFRTMLSPTDVAGILVEPIQGEGGYIVPAPGFFPRLREMCDKYGILLMVDEIQSGAGRTGKWWAVEHEQVEPDIVCFAKGIGSGMPIGGIIARDSLMTWGRGSHGSTFGGNPVAATAALATLEVIEREGLMAKAAETGEFIMDCLTEMEGRHPSLGEVRGRGLMVGMELVADRQTKERAVDLRNHVIQRAFEMGLLLIPCGTNSIRMTPALNIDRGLVEEGLNIFERALTEAEAVHLKNGA</sequence>
<dbReference type="PROSITE" id="PS00600">
    <property type="entry name" value="AA_TRANSFER_CLASS_3"/>
    <property type="match status" value="1"/>
</dbReference>
<reference evidence="17" key="1">
    <citation type="submission" date="2016-01" db="EMBL/GenBank/DDBJ databases">
        <authorList>
            <person name="Mcilroy J.S."/>
            <person name="Karst M S."/>
            <person name="Albertsen M."/>
        </authorList>
    </citation>
    <scope>NUCLEOTIDE SEQUENCE</scope>
    <source>
        <strain evidence="17">Cfx-K</strain>
    </source>
</reference>
<dbReference type="GO" id="GO:0034386">
    <property type="term" value="F:4-aminobutyrate:2-oxoglutarate transaminase activity"/>
    <property type="evidence" value="ECO:0007669"/>
    <property type="project" value="UniProtKB-EC"/>
</dbReference>
<evidence type="ECO:0000256" key="5">
    <source>
        <dbReference type="ARBA" id="ARBA00012876"/>
    </source>
</evidence>
<dbReference type="SUPFAM" id="SSF53383">
    <property type="entry name" value="PLP-dependent transferases"/>
    <property type="match status" value="1"/>
</dbReference>
<comment type="catalytic activity">
    <reaction evidence="1">
        <text>(S)-3-amino-2-methylpropanoate + 2-oxoglutarate = 2-methyl-3-oxopropanoate + L-glutamate</text>
        <dbReference type="Rhea" id="RHEA:13993"/>
        <dbReference type="ChEBI" id="CHEBI:16810"/>
        <dbReference type="ChEBI" id="CHEBI:29985"/>
        <dbReference type="ChEBI" id="CHEBI:57700"/>
        <dbReference type="ChEBI" id="CHEBI:58655"/>
        <dbReference type="EC" id="2.6.1.22"/>
    </reaction>
</comment>
<evidence type="ECO:0000256" key="6">
    <source>
        <dbReference type="ARBA" id="ARBA00012912"/>
    </source>
</evidence>
<dbReference type="PANTHER" id="PTHR11986:SF58">
    <property type="entry name" value="LEUCINE_METHIONINE RACEMASE"/>
    <property type="match status" value="1"/>
</dbReference>
<keyword evidence="8 17" id="KW-0808">Transferase</keyword>
<dbReference type="Gene3D" id="3.40.640.10">
    <property type="entry name" value="Type I PLP-dependent aspartate aminotransferase-like (Major domain)"/>
    <property type="match status" value="1"/>
</dbReference>
<evidence type="ECO:0000256" key="11">
    <source>
        <dbReference type="ARBA" id="ARBA00030204"/>
    </source>
</evidence>
<evidence type="ECO:0000256" key="10">
    <source>
        <dbReference type="ARBA" id="ARBA00029760"/>
    </source>
</evidence>
<gene>
    <name evidence="17" type="primary">gabT</name>
    <name evidence="17" type="ORF">CFX0092_A3196</name>
</gene>